<dbReference type="AlphaFoldDB" id="A0A392TQQ9"/>
<evidence type="ECO:0000313" key="1">
    <source>
        <dbReference type="EMBL" id="MCI63493.1"/>
    </source>
</evidence>
<dbReference type="Proteomes" id="UP000265520">
    <property type="component" value="Unassembled WGS sequence"/>
</dbReference>
<comment type="caution">
    <text evidence="1">The sequence shown here is derived from an EMBL/GenBank/DDBJ whole genome shotgun (WGS) entry which is preliminary data.</text>
</comment>
<proteinExistence type="predicted"/>
<feature type="non-terminal residue" evidence="1">
    <location>
        <position position="63"/>
    </location>
</feature>
<name>A0A392TQQ9_9FABA</name>
<organism evidence="1 2">
    <name type="scientific">Trifolium medium</name>
    <dbReference type="NCBI Taxonomy" id="97028"/>
    <lineage>
        <taxon>Eukaryota</taxon>
        <taxon>Viridiplantae</taxon>
        <taxon>Streptophyta</taxon>
        <taxon>Embryophyta</taxon>
        <taxon>Tracheophyta</taxon>
        <taxon>Spermatophyta</taxon>
        <taxon>Magnoliopsida</taxon>
        <taxon>eudicotyledons</taxon>
        <taxon>Gunneridae</taxon>
        <taxon>Pentapetalae</taxon>
        <taxon>rosids</taxon>
        <taxon>fabids</taxon>
        <taxon>Fabales</taxon>
        <taxon>Fabaceae</taxon>
        <taxon>Papilionoideae</taxon>
        <taxon>50 kb inversion clade</taxon>
        <taxon>NPAAA clade</taxon>
        <taxon>Hologalegina</taxon>
        <taxon>IRL clade</taxon>
        <taxon>Trifolieae</taxon>
        <taxon>Trifolium</taxon>
    </lineage>
</organism>
<dbReference type="EMBL" id="LXQA010638110">
    <property type="protein sequence ID" value="MCI63493.1"/>
    <property type="molecule type" value="Genomic_DNA"/>
</dbReference>
<accession>A0A392TQQ9</accession>
<evidence type="ECO:0000313" key="2">
    <source>
        <dbReference type="Proteomes" id="UP000265520"/>
    </source>
</evidence>
<sequence length="63" mass="7218">MDNGLLEGRGQVLIIPEKRDRFGLGYQPNRIPSIQETFRRAGFRDGDQINMVDEEASKGSHDW</sequence>
<protein>
    <submittedName>
        <fullName evidence="1">Uncharacterized protein</fullName>
    </submittedName>
</protein>
<keyword evidence="2" id="KW-1185">Reference proteome</keyword>
<reference evidence="1 2" key="1">
    <citation type="journal article" date="2018" name="Front. Plant Sci.">
        <title>Red Clover (Trifolium pratense) and Zigzag Clover (T. medium) - A Picture of Genomic Similarities and Differences.</title>
        <authorList>
            <person name="Dluhosova J."/>
            <person name="Istvanek J."/>
            <person name="Nedelnik J."/>
            <person name="Repkova J."/>
        </authorList>
    </citation>
    <scope>NUCLEOTIDE SEQUENCE [LARGE SCALE GENOMIC DNA]</scope>
    <source>
        <strain evidence="2">cv. 10/8</strain>
        <tissue evidence="1">Leaf</tissue>
    </source>
</reference>